<dbReference type="Gene3D" id="3.40.50.720">
    <property type="entry name" value="NAD(P)-binding Rossmann-like Domain"/>
    <property type="match status" value="1"/>
</dbReference>
<dbReference type="PANTHER" id="PTHR43180:SF16">
    <property type="entry name" value="BACILYSIN BIOSYNTHESIS OXIDOREDUCTASE BACC"/>
    <property type="match status" value="1"/>
</dbReference>
<evidence type="ECO:0000313" key="4">
    <source>
        <dbReference type="EMBL" id="RDW56445.1"/>
    </source>
</evidence>
<dbReference type="GO" id="GO:0016491">
    <property type="term" value="F:oxidoreductase activity"/>
    <property type="evidence" value="ECO:0007669"/>
    <property type="project" value="UniProtKB-KW"/>
</dbReference>
<organism evidence="4 5">
    <name type="scientific">Coleophoma crateriformis</name>
    <dbReference type="NCBI Taxonomy" id="565419"/>
    <lineage>
        <taxon>Eukaryota</taxon>
        <taxon>Fungi</taxon>
        <taxon>Dikarya</taxon>
        <taxon>Ascomycota</taxon>
        <taxon>Pezizomycotina</taxon>
        <taxon>Leotiomycetes</taxon>
        <taxon>Helotiales</taxon>
        <taxon>Dermateaceae</taxon>
        <taxon>Coleophoma</taxon>
    </lineage>
</organism>
<keyword evidence="2" id="KW-0521">NADP</keyword>
<dbReference type="Proteomes" id="UP000256328">
    <property type="component" value="Unassembled WGS sequence"/>
</dbReference>
<keyword evidence="5" id="KW-1185">Reference proteome</keyword>
<dbReference type="InterPro" id="IPR002347">
    <property type="entry name" value="SDR_fam"/>
</dbReference>
<reference evidence="4 5" key="1">
    <citation type="journal article" date="2018" name="IMA Fungus">
        <title>IMA Genome-F 9: Draft genome sequence of Annulohypoxylon stygium, Aspergillus mulundensis, Berkeleyomyces basicola (syn. Thielaviopsis basicola), Ceratocystis smalleyi, two Cercospora beticola strains, Coleophoma cylindrospora, Fusarium fracticaudum, Phialophora cf. hyalina, and Morchella septimelata.</title>
        <authorList>
            <person name="Wingfield B.D."/>
            <person name="Bills G.F."/>
            <person name="Dong Y."/>
            <person name="Huang W."/>
            <person name="Nel W.J."/>
            <person name="Swalarsk-Parry B.S."/>
            <person name="Vaghefi N."/>
            <person name="Wilken P.M."/>
            <person name="An Z."/>
            <person name="de Beer Z.W."/>
            <person name="De Vos L."/>
            <person name="Chen L."/>
            <person name="Duong T.A."/>
            <person name="Gao Y."/>
            <person name="Hammerbacher A."/>
            <person name="Kikkert J.R."/>
            <person name="Li Y."/>
            <person name="Li H."/>
            <person name="Li K."/>
            <person name="Li Q."/>
            <person name="Liu X."/>
            <person name="Ma X."/>
            <person name="Naidoo K."/>
            <person name="Pethybridge S.J."/>
            <person name="Sun J."/>
            <person name="Steenkamp E.T."/>
            <person name="van der Nest M.A."/>
            <person name="van Wyk S."/>
            <person name="Wingfield M.J."/>
            <person name="Xiong C."/>
            <person name="Yue Q."/>
            <person name="Zhang X."/>
        </authorList>
    </citation>
    <scope>NUCLEOTIDE SEQUENCE [LARGE SCALE GENOMIC DNA]</scope>
    <source>
        <strain evidence="4 5">BP5796</strain>
    </source>
</reference>
<dbReference type="AlphaFoldDB" id="A0A3D8Q3H5"/>
<dbReference type="OrthoDB" id="498125at2759"/>
<dbReference type="SUPFAM" id="SSF51735">
    <property type="entry name" value="NAD(P)-binding Rossmann-fold domains"/>
    <property type="match status" value="1"/>
</dbReference>
<comment type="similarity">
    <text evidence="1">Belongs to the short-chain dehydrogenases/reductases (SDR) family.</text>
</comment>
<dbReference type="InterPro" id="IPR020904">
    <property type="entry name" value="Sc_DH/Rdtase_CS"/>
</dbReference>
<gene>
    <name evidence="4" type="ORF">BP5796_13194</name>
</gene>
<name>A0A3D8Q3H5_9HELO</name>
<proteinExistence type="inferred from homology"/>
<accession>A0A3D8Q3H5</accession>
<dbReference type="PRINTS" id="PR00081">
    <property type="entry name" value="GDHRDH"/>
</dbReference>
<evidence type="ECO:0000256" key="3">
    <source>
        <dbReference type="ARBA" id="ARBA00023002"/>
    </source>
</evidence>
<dbReference type="InterPro" id="IPR036291">
    <property type="entry name" value="NAD(P)-bd_dom_sf"/>
</dbReference>
<dbReference type="Pfam" id="PF00106">
    <property type="entry name" value="adh_short"/>
    <property type="match status" value="1"/>
</dbReference>
<comment type="caution">
    <text evidence="4">The sequence shown here is derived from an EMBL/GenBank/DDBJ whole genome shotgun (WGS) entry which is preliminary data.</text>
</comment>
<dbReference type="PROSITE" id="PS00061">
    <property type="entry name" value="ADH_SHORT"/>
    <property type="match status" value="1"/>
</dbReference>
<protein>
    <submittedName>
        <fullName evidence="4">Uncharacterized protein</fullName>
    </submittedName>
</protein>
<dbReference type="EMBL" id="PDLN01000027">
    <property type="protein sequence ID" value="RDW56445.1"/>
    <property type="molecule type" value="Genomic_DNA"/>
</dbReference>
<sequence>MPAIANRTTLGNIIQQSPPINFADPYEVSWLAGKTILITGGASGFGEGFFRKWAEHGANVIIGDINDARGKALVAEVRKNTGNQNHHYIHCDVTDWQSQVDLFRSAAQLSPHKGIDAVVANAGIAESNANFEEPLNLDAQEPPKPNLKTFEVNLLGVLYTAHLAIFYLPKNPQSSKASPSSVPGPGQRDRHLLLISSVAGLNPIPGQLLYGVSKHGVVGLFRQMRSTSFRTGIRVNVLCPYFIDTPLIPAVGRAILAGAGVGKPEDVVDAGTRFMADTRICGRGLVIGPKVKTNAKGELTPVLAEDGSGSAAWECYADDFLEVEAFTARMVRLLNAVELSRGWAGWAGDMVKAVLYPVKAWWSR</sequence>
<dbReference type="PANTHER" id="PTHR43180">
    <property type="entry name" value="3-OXOACYL-(ACYL-CARRIER-PROTEIN) REDUCTASE (AFU_ORTHOLOGUE AFUA_6G11210)"/>
    <property type="match status" value="1"/>
</dbReference>
<evidence type="ECO:0000256" key="2">
    <source>
        <dbReference type="ARBA" id="ARBA00022857"/>
    </source>
</evidence>
<evidence type="ECO:0000313" key="5">
    <source>
        <dbReference type="Proteomes" id="UP000256328"/>
    </source>
</evidence>
<keyword evidence="3" id="KW-0560">Oxidoreductase</keyword>
<evidence type="ECO:0000256" key="1">
    <source>
        <dbReference type="ARBA" id="ARBA00006484"/>
    </source>
</evidence>